<name>A0A1X0A274_9MYCO</name>
<dbReference type="SMART" id="SM00822">
    <property type="entry name" value="PKS_KR"/>
    <property type="match status" value="1"/>
</dbReference>
<dbReference type="InterPro" id="IPR002347">
    <property type="entry name" value="SDR_fam"/>
</dbReference>
<dbReference type="PANTHER" id="PTHR24321">
    <property type="entry name" value="DEHYDROGENASES, SHORT CHAIN"/>
    <property type="match status" value="1"/>
</dbReference>
<evidence type="ECO:0000256" key="3">
    <source>
        <dbReference type="ARBA" id="ARBA00023027"/>
    </source>
</evidence>
<dbReference type="RefSeq" id="WP_142282914.1">
    <property type="nucleotide sequence ID" value="NZ_MVHF01000058.1"/>
</dbReference>
<evidence type="ECO:0000256" key="1">
    <source>
        <dbReference type="ARBA" id="ARBA00006484"/>
    </source>
</evidence>
<keyword evidence="2" id="KW-0560">Oxidoreductase</keyword>
<accession>A0A1X0A274</accession>
<dbReference type="FunFam" id="3.40.50.720:FF:000084">
    <property type="entry name" value="Short-chain dehydrogenase reductase"/>
    <property type="match status" value="1"/>
</dbReference>
<keyword evidence="3" id="KW-0520">NAD</keyword>
<dbReference type="NCBIfam" id="NF005559">
    <property type="entry name" value="PRK07231.1"/>
    <property type="match status" value="1"/>
</dbReference>
<dbReference type="AlphaFoldDB" id="A0A1X0A274"/>
<dbReference type="Gene3D" id="3.40.50.720">
    <property type="entry name" value="NAD(P)-binding Rossmann-like Domain"/>
    <property type="match status" value="1"/>
</dbReference>
<organism evidence="5 6">
    <name type="scientific">Mycobacterium aquaticum</name>
    <dbReference type="NCBI Taxonomy" id="1927124"/>
    <lineage>
        <taxon>Bacteria</taxon>
        <taxon>Bacillati</taxon>
        <taxon>Actinomycetota</taxon>
        <taxon>Actinomycetes</taxon>
        <taxon>Mycobacteriales</taxon>
        <taxon>Mycobacteriaceae</taxon>
        <taxon>Mycobacterium</taxon>
    </lineage>
</organism>
<feature type="domain" description="Ketoreductase" evidence="4">
    <location>
        <begin position="2"/>
        <end position="179"/>
    </location>
</feature>
<dbReference type="GO" id="GO:0016491">
    <property type="term" value="F:oxidoreductase activity"/>
    <property type="evidence" value="ECO:0007669"/>
    <property type="project" value="UniProtKB-KW"/>
</dbReference>
<dbReference type="InterPro" id="IPR057326">
    <property type="entry name" value="KR_dom"/>
</dbReference>
<evidence type="ECO:0000313" key="6">
    <source>
        <dbReference type="Proteomes" id="UP000192448"/>
    </source>
</evidence>
<protein>
    <recommendedName>
        <fullName evidence="4">Ketoreductase domain-containing protein</fullName>
    </recommendedName>
</protein>
<dbReference type="CDD" id="cd05233">
    <property type="entry name" value="SDR_c"/>
    <property type="match status" value="1"/>
</dbReference>
<evidence type="ECO:0000256" key="2">
    <source>
        <dbReference type="ARBA" id="ARBA00023002"/>
    </source>
</evidence>
<dbReference type="OrthoDB" id="286404at2"/>
<comment type="similarity">
    <text evidence="1">Belongs to the short-chain dehydrogenases/reductases (SDR) family.</text>
</comment>
<dbReference type="PRINTS" id="PR00081">
    <property type="entry name" value="GDHRDH"/>
</dbReference>
<reference evidence="5 6" key="1">
    <citation type="submission" date="2017-02" db="EMBL/GenBank/DDBJ databases">
        <title>The new phylogeny of genus Mycobacterium.</title>
        <authorList>
            <person name="Tortoli E."/>
            <person name="Trovato A."/>
            <person name="Cirillo D.M."/>
        </authorList>
    </citation>
    <scope>NUCLEOTIDE SEQUENCE [LARGE SCALE GENOMIC DNA]</scope>
    <source>
        <strain evidence="5 6">RW6</strain>
    </source>
</reference>
<dbReference type="EMBL" id="MVHF01000058">
    <property type="protein sequence ID" value="ORA24171.1"/>
    <property type="molecule type" value="Genomic_DNA"/>
</dbReference>
<dbReference type="InterPro" id="IPR020904">
    <property type="entry name" value="Sc_DH/Rdtase_CS"/>
</dbReference>
<dbReference type="Proteomes" id="UP000192448">
    <property type="component" value="Unassembled WGS sequence"/>
</dbReference>
<evidence type="ECO:0000259" key="4">
    <source>
        <dbReference type="SMART" id="SM00822"/>
    </source>
</evidence>
<keyword evidence="6" id="KW-1185">Reference proteome</keyword>
<gene>
    <name evidence="5" type="ORF">BST13_34270</name>
</gene>
<dbReference type="InterPro" id="IPR036291">
    <property type="entry name" value="NAD(P)-bd_dom_sf"/>
</dbReference>
<dbReference type="PANTHER" id="PTHR24321:SF8">
    <property type="entry name" value="ESTRADIOL 17-BETA-DEHYDROGENASE 8-RELATED"/>
    <property type="match status" value="1"/>
</dbReference>
<dbReference type="STRING" id="1927124.BST13_34270"/>
<dbReference type="PROSITE" id="PS00061">
    <property type="entry name" value="ADH_SHORT"/>
    <property type="match status" value="1"/>
</dbReference>
<dbReference type="Pfam" id="PF13561">
    <property type="entry name" value="adh_short_C2"/>
    <property type="match status" value="1"/>
</dbReference>
<sequence>MKVALVTGGTSGMGLAIAERLLADGYCAAIAGRDPTRLERAIQQLVSEHLIGISADVAVPADCERIVADTVARFGRIDAVVNAAGIYDYAALEEMTIDTWDHAFKVNVRGSWLVSQAALTHLRHAGSGVIVNISSINGLMAEPRSSAYNASKAALISLTHSMAVEWAPYNVRVNALAPGLIRTPMSQSWIAAMTDSQIASMFPMPRLGESAEIADLVAFLCSGQCQYLTGEVIRVDGAMLARIPGIH</sequence>
<dbReference type="SUPFAM" id="SSF51735">
    <property type="entry name" value="NAD(P)-binding Rossmann-fold domains"/>
    <property type="match status" value="1"/>
</dbReference>
<comment type="caution">
    <text evidence="5">The sequence shown here is derived from an EMBL/GenBank/DDBJ whole genome shotgun (WGS) entry which is preliminary data.</text>
</comment>
<dbReference type="PRINTS" id="PR00080">
    <property type="entry name" value="SDRFAMILY"/>
</dbReference>
<proteinExistence type="inferred from homology"/>
<evidence type="ECO:0000313" key="5">
    <source>
        <dbReference type="EMBL" id="ORA24171.1"/>
    </source>
</evidence>